<dbReference type="InterPro" id="IPR005331">
    <property type="entry name" value="Sulfotransferase"/>
</dbReference>
<evidence type="ECO:0000256" key="3">
    <source>
        <dbReference type="ARBA" id="ARBA00022692"/>
    </source>
</evidence>
<dbReference type="GO" id="GO:0016020">
    <property type="term" value="C:membrane"/>
    <property type="evidence" value="ECO:0007669"/>
    <property type="project" value="InterPro"/>
</dbReference>
<evidence type="ECO:0000256" key="5">
    <source>
        <dbReference type="ARBA" id="ARBA00023034"/>
    </source>
</evidence>
<gene>
    <name evidence="9" type="ORF">ETU37_19290</name>
</gene>
<dbReference type="Pfam" id="PF03567">
    <property type="entry name" value="Sulfotransfer_2"/>
    <property type="match status" value="1"/>
</dbReference>
<dbReference type="PANTHER" id="PTHR12137:SF54">
    <property type="entry name" value="CARBOHYDRATE SULFOTRANSFERASE"/>
    <property type="match status" value="1"/>
</dbReference>
<feature type="coiled-coil region" evidence="8">
    <location>
        <begin position="281"/>
        <end position="315"/>
    </location>
</feature>
<dbReference type="GO" id="GO:0008146">
    <property type="term" value="F:sulfotransferase activity"/>
    <property type="evidence" value="ECO:0007669"/>
    <property type="project" value="InterPro"/>
</dbReference>
<name>A0A4Q5IVD8_9ACTN</name>
<accession>A0A4Q5IVD8</accession>
<dbReference type="OrthoDB" id="5143361at2"/>
<evidence type="ECO:0008006" key="11">
    <source>
        <dbReference type="Google" id="ProtNLM"/>
    </source>
</evidence>
<keyword evidence="3" id="KW-0812">Transmembrane</keyword>
<evidence type="ECO:0000256" key="8">
    <source>
        <dbReference type="SAM" id="Coils"/>
    </source>
</evidence>
<sequence>MLPLADLTYEADSLRILGTTRRAYVIPELKLLYISLAKNACTSIKWLMAELAGEDLDSLVPSAGFYPNREAGIHDRYAWKRTPRLHELPEGVRPTISGENGWMIFTVLRDPRSRLFSAWENKYLLRNPAYWRKVDRPWAPRIPTEPQHVIDDFAKFVFDVYDNPDHEVFQSDAHFRAQTFLLQEYAVPYTHLYDISELKQMVADLTDHVRGHGWTGEVSLGNSNDTPLPANRDVFAGGVREAIEKLYADDFSRFPDAWDFSRVEARDLQWTKESFAHVRSIVEANQRIADLARTARRLNQRNATLQARVNELRAAGATSGAAASLPSRVLRKIRG</sequence>
<evidence type="ECO:0000256" key="4">
    <source>
        <dbReference type="ARBA" id="ARBA00022989"/>
    </source>
</evidence>
<keyword evidence="2" id="KW-0808">Transferase</keyword>
<reference evidence="9 10" key="1">
    <citation type="submission" date="2019-01" db="EMBL/GenBank/DDBJ databases">
        <title>Nocardioides guangzhouensis sp. nov., an actinobacterium isolated from soil.</title>
        <authorList>
            <person name="Fu Y."/>
            <person name="Cai Y."/>
            <person name="Lin Z."/>
            <person name="Chen P."/>
        </authorList>
    </citation>
    <scope>NUCLEOTIDE SEQUENCE [LARGE SCALE GENOMIC DNA]</scope>
    <source>
        <strain evidence="9 10">NBRC 105384</strain>
    </source>
</reference>
<dbReference type="Proteomes" id="UP000291189">
    <property type="component" value="Unassembled WGS sequence"/>
</dbReference>
<dbReference type="AlphaFoldDB" id="A0A4Q5IVD8"/>
<keyword evidence="5" id="KW-0333">Golgi apparatus</keyword>
<keyword evidence="8" id="KW-0175">Coiled coil</keyword>
<keyword evidence="4" id="KW-1133">Transmembrane helix</keyword>
<dbReference type="InterPro" id="IPR018011">
    <property type="entry name" value="Carb_sulfotrans_8-10"/>
</dbReference>
<dbReference type="EMBL" id="SDPU01000034">
    <property type="protein sequence ID" value="RYU09980.1"/>
    <property type="molecule type" value="Genomic_DNA"/>
</dbReference>
<dbReference type="GO" id="GO:0016051">
    <property type="term" value="P:carbohydrate biosynthetic process"/>
    <property type="evidence" value="ECO:0007669"/>
    <property type="project" value="InterPro"/>
</dbReference>
<evidence type="ECO:0000313" key="9">
    <source>
        <dbReference type="EMBL" id="RYU09980.1"/>
    </source>
</evidence>
<keyword evidence="6" id="KW-0472">Membrane</keyword>
<comment type="caution">
    <text evidence="9">The sequence shown here is derived from an EMBL/GenBank/DDBJ whole genome shotgun (WGS) entry which is preliminary data.</text>
</comment>
<evidence type="ECO:0000256" key="1">
    <source>
        <dbReference type="ARBA" id="ARBA00004323"/>
    </source>
</evidence>
<organism evidence="9 10">
    <name type="scientific">Nocardioides iriomotensis</name>
    <dbReference type="NCBI Taxonomy" id="715784"/>
    <lineage>
        <taxon>Bacteria</taxon>
        <taxon>Bacillati</taxon>
        <taxon>Actinomycetota</taxon>
        <taxon>Actinomycetes</taxon>
        <taxon>Propionibacteriales</taxon>
        <taxon>Nocardioidaceae</taxon>
        <taxon>Nocardioides</taxon>
    </lineage>
</organism>
<evidence type="ECO:0000313" key="10">
    <source>
        <dbReference type="Proteomes" id="UP000291189"/>
    </source>
</evidence>
<evidence type="ECO:0000256" key="7">
    <source>
        <dbReference type="ARBA" id="ARBA00023180"/>
    </source>
</evidence>
<dbReference type="PANTHER" id="PTHR12137">
    <property type="entry name" value="CARBOHYDRATE SULFOTRANSFERASE"/>
    <property type="match status" value="1"/>
</dbReference>
<protein>
    <recommendedName>
        <fullName evidence="11">Sulfotransferase family protein</fullName>
    </recommendedName>
</protein>
<keyword evidence="7" id="KW-0325">Glycoprotein</keyword>
<keyword evidence="10" id="KW-1185">Reference proteome</keyword>
<evidence type="ECO:0000256" key="2">
    <source>
        <dbReference type="ARBA" id="ARBA00022679"/>
    </source>
</evidence>
<evidence type="ECO:0000256" key="6">
    <source>
        <dbReference type="ARBA" id="ARBA00023136"/>
    </source>
</evidence>
<comment type="subcellular location">
    <subcellularLocation>
        <location evidence="1">Golgi apparatus membrane</location>
        <topology evidence="1">Single-pass type II membrane protein</topology>
    </subcellularLocation>
</comment>
<dbReference type="RefSeq" id="WP_129988977.1">
    <property type="nucleotide sequence ID" value="NZ_SDPU01000034.1"/>
</dbReference>
<proteinExistence type="predicted"/>